<keyword evidence="2" id="KW-1185">Reference proteome</keyword>
<protein>
    <submittedName>
        <fullName evidence="1">Uncharacterized protein</fullName>
    </submittedName>
</protein>
<name>A0A318S7V3_9DEIO</name>
<sequence length="79" mass="8419">MRAYRGIVVNGVIELQGARLPEGTVVTVTVGEGELLRATIANALRRPKRIKIRLKPATPGLGFEAPEEGDATPEVLPTS</sequence>
<dbReference type="Proteomes" id="UP000248326">
    <property type="component" value="Unassembled WGS sequence"/>
</dbReference>
<evidence type="ECO:0000313" key="2">
    <source>
        <dbReference type="Proteomes" id="UP000248326"/>
    </source>
</evidence>
<reference evidence="1 2" key="1">
    <citation type="submission" date="2018-06" db="EMBL/GenBank/DDBJ databases">
        <title>Genomic Encyclopedia of Type Strains, Phase IV (KMG-IV): sequencing the most valuable type-strain genomes for metagenomic binning, comparative biology and taxonomic classification.</title>
        <authorList>
            <person name="Goeker M."/>
        </authorList>
    </citation>
    <scope>NUCLEOTIDE SEQUENCE [LARGE SCALE GENOMIC DNA]</scope>
    <source>
        <strain evidence="1 2">DSM 18048</strain>
    </source>
</reference>
<organism evidence="1 2">
    <name type="scientific">Deinococcus yavapaiensis KR-236</name>
    <dbReference type="NCBI Taxonomy" id="694435"/>
    <lineage>
        <taxon>Bacteria</taxon>
        <taxon>Thermotogati</taxon>
        <taxon>Deinococcota</taxon>
        <taxon>Deinococci</taxon>
        <taxon>Deinococcales</taxon>
        <taxon>Deinococcaceae</taxon>
        <taxon>Deinococcus</taxon>
    </lineage>
</organism>
<comment type="caution">
    <text evidence="1">The sequence shown here is derived from an EMBL/GenBank/DDBJ whole genome shotgun (WGS) entry which is preliminary data.</text>
</comment>
<dbReference type="RefSeq" id="WP_110887881.1">
    <property type="nucleotide sequence ID" value="NZ_QJSX01000014.1"/>
</dbReference>
<evidence type="ECO:0000313" key="1">
    <source>
        <dbReference type="EMBL" id="PYE51851.1"/>
    </source>
</evidence>
<gene>
    <name evidence="1" type="ORF">DES52_11452</name>
</gene>
<proteinExistence type="predicted"/>
<accession>A0A318S7V3</accession>
<dbReference type="EMBL" id="QJSX01000014">
    <property type="protein sequence ID" value="PYE51851.1"/>
    <property type="molecule type" value="Genomic_DNA"/>
</dbReference>
<dbReference type="AlphaFoldDB" id="A0A318S7V3"/>